<gene>
    <name evidence="1" type="ORF">O6H91_09G053900</name>
</gene>
<comment type="caution">
    <text evidence="1">The sequence shown here is derived from an EMBL/GenBank/DDBJ whole genome shotgun (WGS) entry which is preliminary data.</text>
</comment>
<name>A0ACC2CP58_DIPCM</name>
<reference evidence="2" key="1">
    <citation type="journal article" date="2024" name="Proc. Natl. Acad. Sci. U.S.A.">
        <title>Extraordinary preservation of gene collinearity over three hundred million years revealed in homosporous lycophytes.</title>
        <authorList>
            <person name="Li C."/>
            <person name="Wickell D."/>
            <person name="Kuo L.Y."/>
            <person name="Chen X."/>
            <person name="Nie B."/>
            <person name="Liao X."/>
            <person name="Peng D."/>
            <person name="Ji J."/>
            <person name="Jenkins J."/>
            <person name="Williams M."/>
            <person name="Shu S."/>
            <person name="Plott C."/>
            <person name="Barry K."/>
            <person name="Rajasekar S."/>
            <person name="Grimwood J."/>
            <person name="Han X."/>
            <person name="Sun S."/>
            <person name="Hou Z."/>
            <person name="He W."/>
            <person name="Dai G."/>
            <person name="Sun C."/>
            <person name="Schmutz J."/>
            <person name="Leebens-Mack J.H."/>
            <person name="Li F.W."/>
            <person name="Wang L."/>
        </authorList>
    </citation>
    <scope>NUCLEOTIDE SEQUENCE [LARGE SCALE GENOMIC DNA]</scope>
    <source>
        <strain evidence="2">cv. PW_Plant_1</strain>
    </source>
</reference>
<accession>A0ACC2CP58</accession>
<proteinExistence type="predicted"/>
<dbReference type="Proteomes" id="UP001162992">
    <property type="component" value="Chromosome 9"/>
</dbReference>
<evidence type="ECO:0000313" key="1">
    <source>
        <dbReference type="EMBL" id="KAJ7543824.1"/>
    </source>
</evidence>
<evidence type="ECO:0000313" key="2">
    <source>
        <dbReference type="Proteomes" id="UP001162992"/>
    </source>
</evidence>
<sequence>MKNSNKCELRERERERERKRKRKRKGEEEMKESELLKCQIQEWYPRFRRVSFTTNIHVLPESFISFLLQDGLFLPRSSEAMPCRTTATCPELQAEDYHHWKEEDEEDDEPAIPSFPELESKIKASIEQLGGSVIPKLNWSAPADTAWISCSGSLKCRNFDEISLLLKASDTLSHDLCHAFDACEDKTRDRPPVFVLALKKWYDLRPEMEFRAFVRARYLVGISQREVTSFYPSLLETEEYYGSLIADFFVDSLCEQFELENYAFDCYVTKDGKVKLMDFNTWGGSTLPLLYSWNELEEKHSALLENFEENHNSKNISSFAMLRSCGYRVEVRIVKNEGLVQPSFRANSGVPIDLVNKGPGSAWEEFVQKLEEDVGHEG</sequence>
<organism evidence="1 2">
    <name type="scientific">Diphasiastrum complanatum</name>
    <name type="common">Issler's clubmoss</name>
    <name type="synonym">Lycopodium complanatum</name>
    <dbReference type="NCBI Taxonomy" id="34168"/>
    <lineage>
        <taxon>Eukaryota</taxon>
        <taxon>Viridiplantae</taxon>
        <taxon>Streptophyta</taxon>
        <taxon>Embryophyta</taxon>
        <taxon>Tracheophyta</taxon>
        <taxon>Lycopodiopsida</taxon>
        <taxon>Lycopodiales</taxon>
        <taxon>Lycopodiaceae</taxon>
        <taxon>Lycopodioideae</taxon>
        <taxon>Diphasiastrum</taxon>
    </lineage>
</organism>
<dbReference type="EMBL" id="CM055100">
    <property type="protein sequence ID" value="KAJ7543824.1"/>
    <property type="molecule type" value="Genomic_DNA"/>
</dbReference>
<keyword evidence="2" id="KW-1185">Reference proteome</keyword>
<protein>
    <submittedName>
        <fullName evidence="1">Uncharacterized protein</fullName>
    </submittedName>
</protein>